<comment type="caution">
    <text evidence="1">The sequence shown here is derived from an EMBL/GenBank/DDBJ whole genome shotgun (WGS) entry which is preliminary data.</text>
</comment>
<evidence type="ECO:0000313" key="1">
    <source>
        <dbReference type="EMBL" id="KAL3311358.1"/>
    </source>
</evidence>
<evidence type="ECO:0000313" key="2">
    <source>
        <dbReference type="Proteomes" id="UP001626550"/>
    </source>
</evidence>
<reference evidence="1 2" key="1">
    <citation type="submission" date="2024-11" db="EMBL/GenBank/DDBJ databases">
        <title>Adaptive evolution of stress response genes in parasites aligns with host niche diversity.</title>
        <authorList>
            <person name="Hahn C."/>
            <person name="Resl P."/>
        </authorList>
    </citation>
    <scope>NUCLEOTIDE SEQUENCE [LARGE SCALE GENOMIC DNA]</scope>
    <source>
        <strain evidence="1">EGGRZ-B1_66</strain>
        <tissue evidence="1">Body</tissue>
    </source>
</reference>
<name>A0ABD2PW96_9PLAT</name>
<keyword evidence="2" id="KW-1185">Reference proteome</keyword>
<sequence>MLDLLLTYEPKENLESYLEDSLGLLQLLTHFSPEANLADNSFVESVLNVLDYLFKKTDDIFHQKEKGVLSTFHLLVGYCTLSSSDENLIRLTRQRRPSQKQSDWLACLLAAVVNYTEFIVPLQPDDQNAFFAKLCLENLENDLAPCEIEPDCQDLLDKLSSEQSLLDLLDYLVLQSTYLKNKKTAILFKESIFCKPVSYFRERCQFHKECLEIYENYLQTLCLGLIANNLTPKPSSPVHLDNVLATSPAKFKLSKDACNKAFLKTAALLIEKHPSAVNSAILDVLRSNILANLDDTSNVLLPFASKPDLLEGIFSDKTPSQVHGIRARILMARLMNCTSEKEVNSLFQLLTTSWHKVNENGFTLIESADLDLYAAVVDPDYQLPTVKIDPNSAAGRFLSAPELNISKEERASLVCDFMDIDQQVSTWLSFVPASEKKGWLRTLGEKMADVKGFKNQNLRLCNIAIASLPPTELQNLDASNLCPKIVSALESLEQKNTIVKGWVEEAKSSVVIKQLMAKQQDLDVELFQSDTEYRNRTILQLSKTEPNLGLKLGSRYGISAEDVLTARLGYLMTEVQFEPGNCTSWEKKLSSFFTKLCSQFSEEKLLSHLHEKLFDSIIECSVFRVLKLLRIMDQQLSIPPLELFQDIPFETHLRVLNLLSQNQNWLHKVPYSTFFTKEMDSLVKDEHSSKILSEFLTILKPFKPELASKASSIMVQLATSLLEEIMNTDTRSSVKDSLALDRLQAVLFTMSMEEMRKWLENVLMVEEFPLTENAYKIKSVILESILVLLPSDE</sequence>
<organism evidence="1 2">
    <name type="scientific">Cichlidogyrus casuarinus</name>
    <dbReference type="NCBI Taxonomy" id="1844966"/>
    <lineage>
        <taxon>Eukaryota</taxon>
        <taxon>Metazoa</taxon>
        <taxon>Spiralia</taxon>
        <taxon>Lophotrochozoa</taxon>
        <taxon>Platyhelminthes</taxon>
        <taxon>Monogenea</taxon>
        <taxon>Monopisthocotylea</taxon>
        <taxon>Dactylogyridea</taxon>
        <taxon>Ancyrocephalidae</taxon>
        <taxon>Cichlidogyrus</taxon>
    </lineage>
</organism>
<dbReference type="Proteomes" id="UP001626550">
    <property type="component" value="Unassembled WGS sequence"/>
</dbReference>
<evidence type="ECO:0008006" key="3">
    <source>
        <dbReference type="Google" id="ProtNLM"/>
    </source>
</evidence>
<proteinExistence type="predicted"/>
<dbReference type="AlphaFoldDB" id="A0ABD2PW96"/>
<accession>A0ABD2PW96</accession>
<gene>
    <name evidence="1" type="ORF">Ciccas_010061</name>
</gene>
<dbReference type="EMBL" id="JBJKFK010002277">
    <property type="protein sequence ID" value="KAL3311358.1"/>
    <property type="molecule type" value="Genomic_DNA"/>
</dbReference>
<protein>
    <recommendedName>
        <fullName evidence="3">Sec39 domain-containing protein</fullName>
    </recommendedName>
</protein>